<proteinExistence type="predicted"/>
<evidence type="ECO:0000313" key="4">
    <source>
        <dbReference type="Proteomes" id="UP001162031"/>
    </source>
</evidence>
<evidence type="ECO:0000259" key="2">
    <source>
        <dbReference type="PROSITE" id="PS50076"/>
    </source>
</evidence>
<feature type="region of interest" description="Disordered" evidence="1">
    <location>
        <begin position="13"/>
        <end position="52"/>
    </location>
</feature>
<dbReference type="EMBL" id="CANTFL010001420">
    <property type="protein sequence ID" value="CAI5739440.1"/>
    <property type="molecule type" value="Genomic_DNA"/>
</dbReference>
<dbReference type="Proteomes" id="UP001162031">
    <property type="component" value="Unassembled WGS sequence"/>
</dbReference>
<name>A0AAV0UUR5_HYABA</name>
<dbReference type="CDD" id="cd06257">
    <property type="entry name" value="DnaJ"/>
    <property type="match status" value="1"/>
</dbReference>
<dbReference type="PROSITE" id="PS50076">
    <property type="entry name" value="DNAJ_2"/>
    <property type="match status" value="1"/>
</dbReference>
<dbReference type="Gene3D" id="1.10.287.110">
    <property type="entry name" value="DnaJ domain"/>
    <property type="match status" value="1"/>
</dbReference>
<dbReference type="AlphaFoldDB" id="A0AAV0UUR5"/>
<dbReference type="InterPro" id="IPR001623">
    <property type="entry name" value="DnaJ_domain"/>
</dbReference>
<organism evidence="3 4">
    <name type="scientific">Hyaloperonospora brassicae</name>
    <name type="common">Brassica downy mildew</name>
    <name type="synonym">Peronospora brassicae</name>
    <dbReference type="NCBI Taxonomy" id="162125"/>
    <lineage>
        <taxon>Eukaryota</taxon>
        <taxon>Sar</taxon>
        <taxon>Stramenopiles</taxon>
        <taxon>Oomycota</taxon>
        <taxon>Peronosporomycetes</taxon>
        <taxon>Peronosporales</taxon>
        <taxon>Peronosporaceae</taxon>
        <taxon>Hyaloperonospora</taxon>
    </lineage>
</organism>
<accession>A0AAV0UUR5</accession>
<dbReference type="Pfam" id="PF00226">
    <property type="entry name" value="DnaJ"/>
    <property type="match status" value="1"/>
</dbReference>
<reference evidence="3" key="1">
    <citation type="submission" date="2022-12" db="EMBL/GenBank/DDBJ databases">
        <authorList>
            <person name="Webb A."/>
        </authorList>
    </citation>
    <scope>NUCLEOTIDE SEQUENCE</scope>
    <source>
        <strain evidence="3">Hp1</strain>
    </source>
</reference>
<sequence>MVFQFHRLRHVSTTRPPPQAFSTARRHSPHLVASKSSHGHEPTESPTVPPQTQALQRQQLEFCCIVCGWDVACSTCPFQWFGFDAKTIRSKRRSRSRTGHTDADVPTTRAHERDLKQAMDILEIRSSAGRNGIATELPTLQQVKDAFRAKALEWHPDCNSDPRARTQFPKLLRAYELLRQYAR</sequence>
<comment type="caution">
    <text evidence="3">The sequence shown here is derived from an EMBL/GenBank/DDBJ whole genome shotgun (WGS) entry which is preliminary data.</text>
</comment>
<keyword evidence="4" id="KW-1185">Reference proteome</keyword>
<dbReference type="SUPFAM" id="SSF46565">
    <property type="entry name" value="Chaperone J-domain"/>
    <property type="match status" value="1"/>
</dbReference>
<evidence type="ECO:0000313" key="3">
    <source>
        <dbReference type="EMBL" id="CAI5739440.1"/>
    </source>
</evidence>
<dbReference type="SMART" id="SM00271">
    <property type="entry name" value="DnaJ"/>
    <property type="match status" value="1"/>
</dbReference>
<dbReference type="InterPro" id="IPR036869">
    <property type="entry name" value="J_dom_sf"/>
</dbReference>
<evidence type="ECO:0000256" key="1">
    <source>
        <dbReference type="SAM" id="MobiDB-lite"/>
    </source>
</evidence>
<protein>
    <recommendedName>
        <fullName evidence="2">J domain-containing protein</fullName>
    </recommendedName>
</protein>
<gene>
    <name evidence="3" type="ORF">HBR001_LOCUS7825</name>
</gene>
<feature type="domain" description="J" evidence="2">
    <location>
        <begin position="117"/>
        <end position="183"/>
    </location>
</feature>